<accession>A0A917P4L4</accession>
<dbReference type="InterPro" id="IPR001647">
    <property type="entry name" value="HTH_TetR"/>
</dbReference>
<evidence type="ECO:0000313" key="7">
    <source>
        <dbReference type="Proteomes" id="UP000657574"/>
    </source>
</evidence>
<keyword evidence="3" id="KW-0804">Transcription</keyword>
<dbReference type="RefSeq" id="WP_189316690.1">
    <property type="nucleotide sequence ID" value="NZ_BMQA01000068.1"/>
</dbReference>
<dbReference type="InterPro" id="IPR009057">
    <property type="entry name" value="Homeodomain-like_sf"/>
</dbReference>
<keyword evidence="7" id="KW-1185">Reference proteome</keyword>
<evidence type="ECO:0000256" key="2">
    <source>
        <dbReference type="ARBA" id="ARBA00023125"/>
    </source>
</evidence>
<feature type="DNA-binding region" description="H-T-H motif" evidence="4">
    <location>
        <begin position="37"/>
        <end position="56"/>
    </location>
</feature>
<dbReference type="PROSITE" id="PS50977">
    <property type="entry name" value="HTH_TETR_2"/>
    <property type="match status" value="1"/>
</dbReference>
<dbReference type="Proteomes" id="UP000657574">
    <property type="component" value="Unassembled WGS sequence"/>
</dbReference>
<comment type="caution">
    <text evidence="6">The sequence shown here is derived from an EMBL/GenBank/DDBJ whole genome shotgun (WGS) entry which is preliminary data.</text>
</comment>
<dbReference type="AlphaFoldDB" id="A0A917P4L4"/>
<evidence type="ECO:0000313" key="6">
    <source>
        <dbReference type="EMBL" id="GGJ61478.1"/>
    </source>
</evidence>
<feature type="domain" description="HTH tetR-type" evidence="5">
    <location>
        <begin position="14"/>
        <end position="74"/>
    </location>
</feature>
<gene>
    <name evidence="6" type="ORF">GCM10010121_085060</name>
</gene>
<protein>
    <recommendedName>
        <fullName evidence="5">HTH tetR-type domain-containing protein</fullName>
    </recommendedName>
</protein>
<dbReference type="EMBL" id="BMQA01000068">
    <property type="protein sequence ID" value="GGJ61478.1"/>
    <property type="molecule type" value="Genomic_DNA"/>
</dbReference>
<name>A0A917P4L4_9ACTN</name>
<dbReference type="Gene3D" id="1.10.357.10">
    <property type="entry name" value="Tetracycline Repressor, domain 2"/>
    <property type="match status" value="1"/>
</dbReference>
<proteinExistence type="predicted"/>
<keyword evidence="2 4" id="KW-0238">DNA-binding</keyword>
<evidence type="ECO:0000256" key="1">
    <source>
        <dbReference type="ARBA" id="ARBA00023015"/>
    </source>
</evidence>
<keyword evidence="1" id="KW-0805">Transcription regulation</keyword>
<dbReference type="SUPFAM" id="SSF48498">
    <property type="entry name" value="Tetracyclin repressor-like, C-terminal domain"/>
    <property type="match status" value="1"/>
</dbReference>
<evidence type="ECO:0000256" key="4">
    <source>
        <dbReference type="PROSITE-ProRule" id="PRU00335"/>
    </source>
</evidence>
<evidence type="ECO:0000256" key="3">
    <source>
        <dbReference type="ARBA" id="ARBA00023163"/>
    </source>
</evidence>
<reference evidence="6" key="2">
    <citation type="submission" date="2020-09" db="EMBL/GenBank/DDBJ databases">
        <authorList>
            <person name="Sun Q."/>
            <person name="Ohkuma M."/>
        </authorList>
    </citation>
    <scope>NUCLEOTIDE SEQUENCE</scope>
    <source>
        <strain evidence="6">JCM 3086</strain>
    </source>
</reference>
<dbReference type="SUPFAM" id="SSF46689">
    <property type="entry name" value="Homeodomain-like"/>
    <property type="match status" value="1"/>
</dbReference>
<dbReference type="Pfam" id="PF00440">
    <property type="entry name" value="TetR_N"/>
    <property type="match status" value="1"/>
</dbReference>
<dbReference type="InterPro" id="IPR036271">
    <property type="entry name" value="Tet_transcr_reg_TetR-rel_C_sf"/>
</dbReference>
<organism evidence="6 7">
    <name type="scientific">Streptomyces brasiliensis</name>
    <dbReference type="NCBI Taxonomy" id="1954"/>
    <lineage>
        <taxon>Bacteria</taxon>
        <taxon>Bacillati</taxon>
        <taxon>Actinomycetota</taxon>
        <taxon>Actinomycetes</taxon>
        <taxon>Kitasatosporales</taxon>
        <taxon>Streptomycetaceae</taxon>
        <taxon>Streptomyces</taxon>
    </lineage>
</organism>
<reference evidence="6" key="1">
    <citation type="journal article" date="2014" name="Int. J. Syst. Evol. Microbiol.">
        <title>Complete genome sequence of Corynebacterium casei LMG S-19264T (=DSM 44701T), isolated from a smear-ripened cheese.</title>
        <authorList>
            <consortium name="US DOE Joint Genome Institute (JGI-PGF)"/>
            <person name="Walter F."/>
            <person name="Albersmeier A."/>
            <person name="Kalinowski J."/>
            <person name="Ruckert C."/>
        </authorList>
    </citation>
    <scope>NUCLEOTIDE SEQUENCE</scope>
    <source>
        <strain evidence="6">JCM 3086</strain>
    </source>
</reference>
<dbReference type="GO" id="GO:0003677">
    <property type="term" value="F:DNA binding"/>
    <property type="evidence" value="ECO:0007669"/>
    <property type="project" value="UniProtKB-UniRule"/>
</dbReference>
<evidence type="ECO:0000259" key="5">
    <source>
        <dbReference type="PROSITE" id="PS50977"/>
    </source>
</evidence>
<dbReference type="PANTHER" id="PTHR47506">
    <property type="entry name" value="TRANSCRIPTIONAL REGULATORY PROTEIN"/>
    <property type="match status" value="1"/>
</dbReference>
<dbReference type="PANTHER" id="PTHR47506:SF1">
    <property type="entry name" value="HTH-TYPE TRANSCRIPTIONAL REGULATOR YJDC"/>
    <property type="match status" value="1"/>
</dbReference>
<sequence>MAKAGGKKSPSGAEETRAALVAGAIAALREKGFTGASAREIARHAGCNQSLIFYHFGSVVNLLLAALDTISDARSVRYRDAVEESGSLGELVDAAKSIFDEDLDNGYVAVLAELIAGAQSTPGLGAEVAARIEPWRDFTANVVEDVLAGTPLPVLASPQDIAHGIVALYLGLELLAGLNGERGAALALFDRASLAATLYDAFMAKEDLQDPHPQQSDRENE</sequence>